<evidence type="ECO:0000256" key="3">
    <source>
        <dbReference type="ARBA" id="ARBA00023163"/>
    </source>
</evidence>
<dbReference type="EMBL" id="JAUJEB010000013">
    <property type="protein sequence ID" value="MDN5217133.1"/>
    <property type="molecule type" value="Genomic_DNA"/>
</dbReference>
<dbReference type="PANTHER" id="PTHR30146:SF109">
    <property type="entry name" value="HTH-TYPE TRANSCRIPTIONAL REGULATOR GALS"/>
    <property type="match status" value="1"/>
</dbReference>
<keyword evidence="6" id="KW-1185">Reference proteome</keyword>
<accession>A0ABT8LHX5</accession>
<dbReference type="SUPFAM" id="SSF53822">
    <property type="entry name" value="Periplasmic binding protein-like I"/>
    <property type="match status" value="1"/>
</dbReference>
<dbReference type="Pfam" id="PF13377">
    <property type="entry name" value="Peripla_BP_3"/>
    <property type="match status" value="1"/>
</dbReference>
<reference evidence="5" key="1">
    <citation type="submission" date="2023-06" db="EMBL/GenBank/DDBJ databases">
        <title>Genomic of Agaribacillus aureum.</title>
        <authorList>
            <person name="Wang G."/>
        </authorList>
    </citation>
    <scope>NUCLEOTIDE SEQUENCE</scope>
    <source>
        <strain evidence="5">BMA12</strain>
    </source>
</reference>
<dbReference type="CDD" id="cd06267">
    <property type="entry name" value="PBP1_LacI_sugar_binding-like"/>
    <property type="match status" value="1"/>
</dbReference>
<sequence length="339" mass="38259">MKKAPTTIKDIARILNISTSTVSRALNGQADINPTTKKEVLALVEKLEYEPNHIALSLKQRKTHIVGVIIPETENQFYAKTISGIQEIATEYGYNVMICQSHESHEIEKNSVQMLVSSQVDGLIVALSTETKNYEHFAKIYQKEFPIVFFDRICEAFDTPKIIADNYDGSLKATEHLIDVGCKRIAHIAGPQNLFDCHQRLKGYLAALKKHHLPIDEDLIIYSNFRKENVREYTSTLLDLPTPPDAIMAINDATAIEMMHIIKERKFKIPDDIAIIGFNNDYVSGYVDPPLTSIEFQALEIGRQAASMLMKELANESFSTGKKLVKSQLIIRKSSLKKH</sequence>
<dbReference type="InterPro" id="IPR028082">
    <property type="entry name" value="Peripla_BP_I"/>
</dbReference>
<gene>
    <name evidence="5" type="ORF">QQ020_33990</name>
</gene>
<dbReference type="PROSITE" id="PS50932">
    <property type="entry name" value="HTH_LACI_2"/>
    <property type="match status" value="1"/>
</dbReference>
<dbReference type="SUPFAM" id="SSF47413">
    <property type="entry name" value="lambda repressor-like DNA-binding domains"/>
    <property type="match status" value="1"/>
</dbReference>
<dbReference type="PANTHER" id="PTHR30146">
    <property type="entry name" value="LACI-RELATED TRANSCRIPTIONAL REPRESSOR"/>
    <property type="match status" value="1"/>
</dbReference>
<keyword evidence="2 5" id="KW-0238">DNA-binding</keyword>
<dbReference type="RefSeq" id="WP_346762469.1">
    <property type="nucleotide sequence ID" value="NZ_JAUJEB010000013.1"/>
</dbReference>
<organism evidence="5 6">
    <name type="scientific">Agaribacillus aureus</name>
    <dbReference type="NCBI Taxonomy" id="3051825"/>
    <lineage>
        <taxon>Bacteria</taxon>
        <taxon>Pseudomonadati</taxon>
        <taxon>Bacteroidota</taxon>
        <taxon>Cytophagia</taxon>
        <taxon>Cytophagales</taxon>
        <taxon>Splendidivirgaceae</taxon>
        <taxon>Agaribacillus</taxon>
    </lineage>
</organism>
<feature type="domain" description="HTH lacI-type" evidence="4">
    <location>
        <begin position="6"/>
        <end position="60"/>
    </location>
</feature>
<name>A0ABT8LHX5_9BACT</name>
<dbReference type="Proteomes" id="UP001172083">
    <property type="component" value="Unassembled WGS sequence"/>
</dbReference>
<keyword evidence="1" id="KW-0805">Transcription regulation</keyword>
<evidence type="ECO:0000259" key="4">
    <source>
        <dbReference type="PROSITE" id="PS50932"/>
    </source>
</evidence>
<evidence type="ECO:0000256" key="1">
    <source>
        <dbReference type="ARBA" id="ARBA00023015"/>
    </source>
</evidence>
<dbReference type="CDD" id="cd01392">
    <property type="entry name" value="HTH_LacI"/>
    <property type="match status" value="1"/>
</dbReference>
<evidence type="ECO:0000313" key="6">
    <source>
        <dbReference type="Proteomes" id="UP001172083"/>
    </source>
</evidence>
<evidence type="ECO:0000256" key="2">
    <source>
        <dbReference type="ARBA" id="ARBA00023125"/>
    </source>
</evidence>
<dbReference type="InterPro" id="IPR010982">
    <property type="entry name" value="Lambda_DNA-bd_dom_sf"/>
</dbReference>
<protein>
    <submittedName>
        <fullName evidence="5">LacI family DNA-binding transcriptional regulator</fullName>
    </submittedName>
</protein>
<dbReference type="Pfam" id="PF00356">
    <property type="entry name" value="LacI"/>
    <property type="match status" value="1"/>
</dbReference>
<keyword evidence="3" id="KW-0804">Transcription</keyword>
<dbReference type="Gene3D" id="3.40.50.2300">
    <property type="match status" value="2"/>
</dbReference>
<dbReference type="Gene3D" id="1.10.260.40">
    <property type="entry name" value="lambda repressor-like DNA-binding domains"/>
    <property type="match status" value="1"/>
</dbReference>
<proteinExistence type="predicted"/>
<dbReference type="InterPro" id="IPR000843">
    <property type="entry name" value="HTH_LacI"/>
</dbReference>
<dbReference type="SMART" id="SM00354">
    <property type="entry name" value="HTH_LACI"/>
    <property type="match status" value="1"/>
</dbReference>
<evidence type="ECO:0000313" key="5">
    <source>
        <dbReference type="EMBL" id="MDN5217133.1"/>
    </source>
</evidence>
<dbReference type="InterPro" id="IPR046335">
    <property type="entry name" value="LacI/GalR-like_sensor"/>
</dbReference>
<dbReference type="GO" id="GO:0003677">
    <property type="term" value="F:DNA binding"/>
    <property type="evidence" value="ECO:0007669"/>
    <property type="project" value="UniProtKB-KW"/>
</dbReference>
<comment type="caution">
    <text evidence="5">The sequence shown here is derived from an EMBL/GenBank/DDBJ whole genome shotgun (WGS) entry which is preliminary data.</text>
</comment>